<name>A0AAW5T368_9MYCO</name>
<dbReference type="Proteomes" id="UP001141659">
    <property type="component" value="Unassembled WGS sequence"/>
</dbReference>
<feature type="compositionally biased region" description="Polar residues" evidence="1">
    <location>
        <begin position="340"/>
        <end position="350"/>
    </location>
</feature>
<reference evidence="3" key="2">
    <citation type="journal article" date="2022" name="BMC Genomics">
        <title>Comparative genome analysis of mycobacteria focusing on tRNA and non-coding RNA.</title>
        <authorList>
            <person name="Behra P.R.K."/>
            <person name="Pettersson B.M.F."/>
            <person name="Ramesh M."/>
            <person name="Das S."/>
            <person name="Dasgupta S."/>
            <person name="Kirsebom L.A."/>
        </authorList>
    </citation>
    <scope>NUCLEOTIDE SEQUENCE</scope>
    <source>
        <strain evidence="3">DSM 44242</strain>
    </source>
</reference>
<organism evidence="3 5">
    <name type="scientific">Mycolicibacterium porcinum</name>
    <dbReference type="NCBI Taxonomy" id="39693"/>
    <lineage>
        <taxon>Bacteria</taxon>
        <taxon>Bacillati</taxon>
        <taxon>Actinomycetota</taxon>
        <taxon>Actinomycetes</taxon>
        <taxon>Mycobacteriales</taxon>
        <taxon>Mycobacteriaceae</taxon>
        <taxon>Mycolicibacterium</taxon>
    </lineage>
</organism>
<evidence type="ECO:0000256" key="1">
    <source>
        <dbReference type="SAM" id="MobiDB-lite"/>
    </source>
</evidence>
<dbReference type="RefSeq" id="WP_133058086.1">
    <property type="nucleotide sequence ID" value="NZ_JACKVC010000016.1"/>
</dbReference>
<proteinExistence type="predicted"/>
<evidence type="ECO:0000313" key="3">
    <source>
        <dbReference type="EMBL" id="MCV7389222.1"/>
    </source>
</evidence>
<dbReference type="EMBL" id="JBDLOU010000006">
    <property type="protein sequence ID" value="MEX3737490.1"/>
    <property type="molecule type" value="Genomic_DNA"/>
</dbReference>
<dbReference type="Proteomes" id="UP001558474">
    <property type="component" value="Unassembled WGS sequence"/>
</dbReference>
<feature type="compositionally biased region" description="Low complexity" evidence="1">
    <location>
        <begin position="351"/>
        <end position="362"/>
    </location>
</feature>
<evidence type="ECO:0000256" key="2">
    <source>
        <dbReference type="SAM" id="SignalP"/>
    </source>
</evidence>
<evidence type="ECO:0000313" key="4">
    <source>
        <dbReference type="EMBL" id="MEX3737490.1"/>
    </source>
</evidence>
<gene>
    <name evidence="4" type="ORF">ABFW12_04510</name>
    <name evidence="3" type="ORF">H5P34_14290</name>
</gene>
<evidence type="ECO:0000313" key="5">
    <source>
        <dbReference type="Proteomes" id="UP001141659"/>
    </source>
</evidence>
<dbReference type="AlphaFoldDB" id="A0AAW5T368"/>
<feature type="compositionally biased region" description="Polar residues" evidence="1">
    <location>
        <begin position="363"/>
        <end position="374"/>
    </location>
</feature>
<keyword evidence="2" id="KW-0732">Signal</keyword>
<reference evidence="4 6" key="3">
    <citation type="submission" date="2024-04" db="EMBL/GenBank/DDBJ databases">
        <title>Genomic Markers of Mycobacteria.</title>
        <authorList>
            <person name="Soliman M.S."/>
            <person name="Elkholy A."/>
            <person name="Soliman N.S."/>
            <person name="Abbas A."/>
            <person name="Khayrat S."/>
            <person name="Shawky S."/>
        </authorList>
    </citation>
    <scope>NUCLEOTIDE SEQUENCE [LARGE SCALE GENOMIC DNA]</scope>
    <source>
        <strain evidence="4 6">Egy-CU-AM5</strain>
    </source>
</reference>
<comment type="caution">
    <text evidence="3">The sequence shown here is derived from an EMBL/GenBank/DDBJ whole genome shotgun (WGS) entry which is preliminary data.</text>
</comment>
<evidence type="ECO:0008006" key="7">
    <source>
        <dbReference type="Google" id="ProtNLM"/>
    </source>
</evidence>
<dbReference type="EMBL" id="JACKVC010000016">
    <property type="protein sequence ID" value="MCV7389222.1"/>
    <property type="molecule type" value="Genomic_DNA"/>
</dbReference>
<feature type="chain" id="PRO_5043464899" description="PE-PGRS family protein" evidence="2">
    <location>
        <begin position="23"/>
        <end position="416"/>
    </location>
</feature>
<reference evidence="3" key="1">
    <citation type="submission" date="2020-07" db="EMBL/GenBank/DDBJ databases">
        <authorList>
            <person name="Pettersson B.M.F."/>
            <person name="Behra P.R.K."/>
            <person name="Ramesh M."/>
            <person name="Das S."/>
            <person name="Dasgupta S."/>
            <person name="Kirsebom L.A."/>
        </authorList>
    </citation>
    <scope>NUCLEOTIDE SEQUENCE</scope>
    <source>
        <strain evidence="3">DSM 44242</strain>
    </source>
</reference>
<feature type="region of interest" description="Disordered" evidence="1">
    <location>
        <begin position="302"/>
        <end position="416"/>
    </location>
</feature>
<feature type="signal peptide" evidence="2">
    <location>
        <begin position="1"/>
        <end position="22"/>
    </location>
</feature>
<accession>A0AAW5T368</accession>
<protein>
    <recommendedName>
        <fullName evidence="7">PE-PGRS family protein</fullName>
    </recommendedName>
</protein>
<keyword evidence="6" id="KW-1185">Reference proteome</keyword>
<evidence type="ECO:0000313" key="6">
    <source>
        <dbReference type="Proteomes" id="UP001558474"/>
    </source>
</evidence>
<sequence>MHVAVRSSLTAGVALVGAGAMAVSPVSPSAPQMLTPTMQSVAVDLTAATNPVTAWTKVLTDAFGNTARIGGALVSDPAPVLRQVITNDVGYVTSVATGLASTIQGLIASATSSEPGSLGAALQTLIDDIEAGEYHQAGLDAGNLMFGVLMSAFGLISALEIPVTITQNIANATVAAVGGLVTGAVLPAVGTLQGAFVAAGDSAQAVADALGDGDIADAVLNLVNTPATLTGALLNGYTYDFGGSPTSSWGLLSYDPATFTAGLVPGLLVNLPRAIRDAIKPAPALAKLTGDTITLNVAAEPSAEKAAAPTELTKSQETPAADDPAPARQLVRHRAVATPDQASATGTPTGAKQAQEAVKKVATSVSDQVDTTVSKLKKGFKNGFAKPAKPAKHAKPAKADKADNSSDDAGGGDGAS</sequence>